<name>A0AA88AY39_FICCA</name>
<dbReference type="AlphaFoldDB" id="A0AA88AY39"/>
<evidence type="ECO:0000313" key="1">
    <source>
        <dbReference type="EMBL" id="GMN55411.1"/>
    </source>
</evidence>
<comment type="caution">
    <text evidence="1">The sequence shown here is derived from an EMBL/GenBank/DDBJ whole genome shotgun (WGS) entry which is preliminary data.</text>
</comment>
<reference evidence="1" key="1">
    <citation type="submission" date="2023-07" db="EMBL/GenBank/DDBJ databases">
        <title>draft genome sequence of fig (Ficus carica).</title>
        <authorList>
            <person name="Takahashi T."/>
            <person name="Nishimura K."/>
        </authorList>
    </citation>
    <scope>NUCLEOTIDE SEQUENCE</scope>
</reference>
<dbReference type="Proteomes" id="UP001187192">
    <property type="component" value="Unassembled WGS sequence"/>
</dbReference>
<sequence>MEFRDSLSLFFWGCMAYKARNSSAMLGNREADLAHKFQFKLMTSFLIDARKNGKQVR</sequence>
<dbReference type="EMBL" id="BTGU01000057">
    <property type="protein sequence ID" value="GMN55411.1"/>
    <property type="molecule type" value="Genomic_DNA"/>
</dbReference>
<accession>A0AA88AY39</accession>
<keyword evidence="2" id="KW-1185">Reference proteome</keyword>
<protein>
    <submittedName>
        <fullName evidence="1">Uncharacterized protein</fullName>
    </submittedName>
</protein>
<gene>
    <name evidence="1" type="ORF">TIFTF001_024524</name>
</gene>
<organism evidence="1 2">
    <name type="scientific">Ficus carica</name>
    <name type="common">Common fig</name>
    <dbReference type="NCBI Taxonomy" id="3494"/>
    <lineage>
        <taxon>Eukaryota</taxon>
        <taxon>Viridiplantae</taxon>
        <taxon>Streptophyta</taxon>
        <taxon>Embryophyta</taxon>
        <taxon>Tracheophyta</taxon>
        <taxon>Spermatophyta</taxon>
        <taxon>Magnoliopsida</taxon>
        <taxon>eudicotyledons</taxon>
        <taxon>Gunneridae</taxon>
        <taxon>Pentapetalae</taxon>
        <taxon>rosids</taxon>
        <taxon>fabids</taxon>
        <taxon>Rosales</taxon>
        <taxon>Moraceae</taxon>
        <taxon>Ficeae</taxon>
        <taxon>Ficus</taxon>
    </lineage>
</organism>
<proteinExistence type="predicted"/>
<evidence type="ECO:0000313" key="2">
    <source>
        <dbReference type="Proteomes" id="UP001187192"/>
    </source>
</evidence>